<protein>
    <recommendedName>
        <fullName evidence="9">Acylase</fullName>
    </recommendedName>
</protein>
<dbReference type="PANTHER" id="PTHR34218">
    <property type="entry name" value="PEPTIDASE S45 PENICILLIN AMIDASE"/>
    <property type="match status" value="1"/>
</dbReference>
<keyword evidence="3" id="KW-0378">Hydrolase</keyword>
<name>A0A1X9NAW2_9GAMM</name>
<feature type="active site" description="Nucleophile" evidence="5">
    <location>
        <position position="222"/>
    </location>
</feature>
<dbReference type="GO" id="GO:0017000">
    <property type="term" value="P:antibiotic biosynthetic process"/>
    <property type="evidence" value="ECO:0007669"/>
    <property type="project" value="InterPro"/>
</dbReference>
<reference evidence="7 8" key="1">
    <citation type="submission" date="2016-11" db="EMBL/GenBank/DDBJ databases">
        <title>Trade-off between light-utilization and light-protection in marine flavobacteria.</title>
        <authorList>
            <person name="Kumagai Y."/>
        </authorList>
    </citation>
    <scope>NUCLEOTIDE SEQUENCE [LARGE SCALE GENOMIC DNA]</scope>
    <source>
        <strain evidence="7 8">NBRC 107125</strain>
    </source>
</reference>
<evidence type="ECO:0000256" key="6">
    <source>
        <dbReference type="SAM" id="SignalP"/>
    </source>
</evidence>
<dbReference type="Proteomes" id="UP000193450">
    <property type="component" value="Chromosome"/>
</dbReference>
<dbReference type="InterPro" id="IPR043146">
    <property type="entry name" value="Penicillin_amidase_N_B-knob"/>
</dbReference>
<dbReference type="KEGG" id="osg:BST96_14265"/>
<dbReference type="PROSITE" id="PS51257">
    <property type="entry name" value="PROKAR_LIPOPROTEIN"/>
    <property type="match status" value="1"/>
</dbReference>
<evidence type="ECO:0000256" key="2">
    <source>
        <dbReference type="ARBA" id="ARBA00022729"/>
    </source>
</evidence>
<evidence type="ECO:0000256" key="3">
    <source>
        <dbReference type="ARBA" id="ARBA00022801"/>
    </source>
</evidence>
<evidence type="ECO:0000256" key="5">
    <source>
        <dbReference type="PIRSR" id="PIRSR001227-1"/>
    </source>
</evidence>
<dbReference type="Gene3D" id="3.60.20.10">
    <property type="entry name" value="Glutamine Phosphoribosylpyrophosphate, subunit 1, domain 1"/>
    <property type="match status" value="1"/>
</dbReference>
<dbReference type="AlphaFoldDB" id="A0A1X9NAW2"/>
<dbReference type="GO" id="GO:0016811">
    <property type="term" value="F:hydrolase activity, acting on carbon-nitrogen (but not peptide) bonds, in linear amides"/>
    <property type="evidence" value="ECO:0007669"/>
    <property type="project" value="InterPro"/>
</dbReference>
<dbReference type="InterPro" id="IPR014395">
    <property type="entry name" value="Pen/GL7ACA/AHL_acylase"/>
</dbReference>
<evidence type="ECO:0000256" key="1">
    <source>
        <dbReference type="ARBA" id="ARBA00006586"/>
    </source>
</evidence>
<dbReference type="Pfam" id="PF01804">
    <property type="entry name" value="Penicil_amidase"/>
    <property type="match status" value="1"/>
</dbReference>
<evidence type="ECO:0000313" key="7">
    <source>
        <dbReference type="EMBL" id="ARN75178.1"/>
    </source>
</evidence>
<dbReference type="Gene3D" id="2.30.120.10">
    <property type="match status" value="1"/>
</dbReference>
<dbReference type="InterPro" id="IPR029055">
    <property type="entry name" value="Ntn_hydrolases_N"/>
</dbReference>
<proteinExistence type="inferred from homology"/>
<sequence>MKRLSRSIFITLLALTLIACSDDDDDNNDYRAEITRTSYGIPHIRAYDWGSLGFGHGYSFAEDRFCMLMQEVIKASGQSAEFLGEARGNINNDLIYALINNNDEGQLEERYISQQPNYIVELVEGYAAGVNQYLADVGVDNLPDSDPACRGEDYVRQLTAIDLWKYFRLIQLQGSTGQGIIKDALLAATGPDDMPSFPSITSTAPTPTPTPAPTLVDTSSGSNAIALGRDATQTGTGMLLGNPHQPWQGVGSWYQVHLTIPGEYDAMGAALAGFPMIGIGFNQDVAWTHTVSVANRFTLFELSLNPDNSLEYIVDGETKAITPETISVRVTREDGTVDTVEHTFYHWEYGLIASLAPAASLISPAFEAVFAGWPTATGKIYAFRDANIDNLRGIDMWIKVGQSENIQQLTDAYKLIGNPLFHTLAADRDGSIFYGEVSAIPNVSQAKLDTCVRGINASIKSLTNDAIVVLDGSTEDCNWGVDADAPEGSGLFGYESLPKYFATDYALNSNDSYWLSNADNKLEGFPSLMGFAGGEGKQQNLRTQINHDMVAARLAGTDGFDASPGFTLASLQQLMYDNRVFGAEISLDDVLTICSNVMAKTDLLAGAEQPREFAACDQLALWDRKVEVDSEGAQIFTEFWKALADELSGPFDSALASNELWATDFDPAKPLNTPRGFDTSAAAAETLVINALSVAASKLDEAGVELGAPWSEVQVYPRNGIDIPIHGGHGPMGVFGAISSSLVEGGYRNIRAGNSYIQTVTWDESECPIAEGILTHSQSLDPESPHYGDQTALYAMKGWVSFPFCRSDIAADAVDGTAIISGNR</sequence>
<dbReference type="SUPFAM" id="SSF56235">
    <property type="entry name" value="N-terminal nucleophile aminohydrolases (Ntn hydrolases)"/>
    <property type="match status" value="1"/>
</dbReference>
<evidence type="ECO:0000313" key="8">
    <source>
        <dbReference type="Proteomes" id="UP000193450"/>
    </source>
</evidence>
<dbReference type="STRING" id="716816.BST96_14265"/>
<dbReference type="RefSeq" id="WP_085759350.1">
    <property type="nucleotide sequence ID" value="NZ_CP019343.1"/>
</dbReference>
<dbReference type="EMBL" id="CP019343">
    <property type="protein sequence ID" value="ARN75178.1"/>
    <property type="molecule type" value="Genomic_DNA"/>
</dbReference>
<gene>
    <name evidence="7" type="ORF">BST96_14265</name>
</gene>
<dbReference type="Gene3D" id="1.10.1400.10">
    <property type="match status" value="1"/>
</dbReference>
<dbReference type="PANTHER" id="PTHR34218:SF3">
    <property type="entry name" value="ACYL-HOMOSERINE LACTONE ACYLASE PVDQ"/>
    <property type="match status" value="1"/>
</dbReference>
<dbReference type="OrthoDB" id="9760084at2"/>
<accession>A0A1X9NAW2</accession>
<keyword evidence="8" id="KW-1185">Reference proteome</keyword>
<dbReference type="Gene3D" id="1.10.439.10">
    <property type="entry name" value="Penicillin Amidohydrolase, domain 1"/>
    <property type="match status" value="1"/>
</dbReference>
<evidence type="ECO:0000256" key="4">
    <source>
        <dbReference type="ARBA" id="ARBA00023145"/>
    </source>
</evidence>
<keyword evidence="4" id="KW-0865">Zymogen</keyword>
<keyword evidence="2 6" id="KW-0732">Signal</keyword>
<dbReference type="InterPro" id="IPR002692">
    <property type="entry name" value="S45"/>
</dbReference>
<dbReference type="InterPro" id="IPR023343">
    <property type="entry name" value="Penicillin_amidase_dom1"/>
</dbReference>
<feature type="chain" id="PRO_5011965301" description="Acylase" evidence="6">
    <location>
        <begin position="22"/>
        <end position="824"/>
    </location>
</feature>
<comment type="similarity">
    <text evidence="1">Belongs to the peptidase S45 family.</text>
</comment>
<evidence type="ECO:0008006" key="9">
    <source>
        <dbReference type="Google" id="ProtNLM"/>
    </source>
</evidence>
<organism evidence="7 8">
    <name type="scientific">Oceanicoccus sagamiensis</name>
    <dbReference type="NCBI Taxonomy" id="716816"/>
    <lineage>
        <taxon>Bacteria</taxon>
        <taxon>Pseudomonadati</taxon>
        <taxon>Pseudomonadota</taxon>
        <taxon>Gammaproteobacteria</taxon>
        <taxon>Cellvibrionales</taxon>
        <taxon>Spongiibacteraceae</taxon>
        <taxon>Oceanicoccus</taxon>
    </lineage>
</organism>
<feature type="signal peptide" evidence="6">
    <location>
        <begin position="1"/>
        <end position="21"/>
    </location>
</feature>
<dbReference type="PIRSF" id="PIRSF001227">
    <property type="entry name" value="Pen_acylase"/>
    <property type="match status" value="1"/>
</dbReference>
<dbReference type="InterPro" id="IPR043147">
    <property type="entry name" value="Penicillin_amidase_A-knob"/>
</dbReference>